<evidence type="ECO:0000256" key="2">
    <source>
        <dbReference type="ARBA" id="ARBA00023239"/>
    </source>
</evidence>
<gene>
    <name evidence="4" type="ORF">BHF68_14090</name>
</gene>
<dbReference type="STRING" id="766136.BHF68_14090"/>
<dbReference type="InterPro" id="IPR029061">
    <property type="entry name" value="THDP-binding"/>
</dbReference>
<keyword evidence="4" id="KW-0670">Pyruvate</keyword>
<dbReference type="AlphaFoldDB" id="A0A1E5G4W8"/>
<accession>A0A1E5G4W8</accession>
<feature type="domain" description="Thiamine pyrophosphate enzyme TPP-binding" evidence="3">
    <location>
        <begin position="229"/>
        <end position="341"/>
    </location>
</feature>
<dbReference type="GO" id="GO:0032923">
    <property type="term" value="P:organic phosphonate biosynthetic process"/>
    <property type="evidence" value="ECO:0007669"/>
    <property type="project" value="InterPro"/>
</dbReference>
<keyword evidence="5" id="KW-1185">Reference proteome</keyword>
<dbReference type="CDD" id="cd07035">
    <property type="entry name" value="TPP_PYR_POX_like"/>
    <property type="match status" value="1"/>
</dbReference>
<dbReference type="GO" id="GO:0030976">
    <property type="term" value="F:thiamine pyrophosphate binding"/>
    <property type="evidence" value="ECO:0007669"/>
    <property type="project" value="InterPro"/>
</dbReference>
<comment type="caution">
    <text evidence="4">The sequence shown here is derived from an EMBL/GenBank/DDBJ whole genome shotgun (WGS) entry which is preliminary data.</text>
</comment>
<dbReference type="Pfam" id="PF02775">
    <property type="entry name" value="TPP_enzyme_C"/>
    <property type="match status" value="1"/>
</dbReference>
<dbReference type="PANTHER" id="PTHR42818">
    <property type="entry name" value="SULFOPYRUVATE DECARBOXYLASE SUBUNIT ALPHA"/>
    <property type="match status" value="1"/>
</dbReference>
<dbReference type="InterPro" id="IPR017684">
    <property type="entry name" value="Phosphono-pyrv_decarboxylase"/>
</dbReference>
<evidence type="ECO:0000313" key="5">
    <source>
        <dbReference type="Proteomes" id="UP000094296"/>
    </source>
</evidence>
<reference evidence="4 5" key="1">
    <citation type="submission" date="2016-09" db="EMBL/GenBank/DDBJ databases">
        <title>Draft genome sequence for the type strain of Desulfuribacillus alkaliarsenatis AHT28, an obligately anaerobic, sulfidogenic bacterium isolated from Russian soda lake sediments.</title>
        <authorList>
            <person name="Abin C.A."/>
            <person name="Hollibaugh J.T."/>
        </authorList>
    </citation>
    <scope>NUCLEOTIDE SEQUENCE [LARGE SCALE GENOMIC DNA]</scope>
    <source>
        <strain evidence="4 5">AHT28</strain>
    </source>
</reference>
<evidence type="ECO:0000313" key="4">
    <source>
        <dbReference type="EMBL" id="OEF97724.1"/>
    </source>
</evidence>
<dbReference type="Gene3D" id="3.40.50.970">
    <property type="match status" value="2"/>
</dbReference>
<evidence type="ECO:0000259" key="3">
    <source>
        <dbReference type="Pfam" id="PF02775"/>
    </source>
</evidence>
<keyword evidence="2" id="KW-0456">Lyase</keyword>
<proteinExistence type="predicted"/>
<sequence>MLSTKNFVQQLKCIGFTFFSGVPCSFFKDFINYAINECEYIMAANEGDAVATCAGAYLGGRKSVFLCQNSGLTNALSPLTSLNHTFEIPVLGFVSLRGEVGIPDEPQHELLGQVTGDMLNTARIAWEYLSDDWDEALKQIKRANEFIRTNKSFFFIVKKGTFDSVPLNEQSLNITRNKTIRKRETDDQQPKRLEALDIINRLKDNNTGIFTTTGMTGRELFEIEDAPNNLYMVGSMGCVSALALGAALVQQDKKFIAIDGDAAFLMRMGSIATNAYYNPPNLFHLLLDNHAHESTGCQQTVSQNIDFVSIAASVGYDKALYIHNLNELSEAISEWNEKQKLTFAYMKISTGTKKDLGRPKVSPPQVKERFVNFLRGETHGE</sequence>
<dbReference type="Proteomes" id="UP000094296">
    <property type="component" value="Unassembled WGS sequence"/>
</dbReference>
<dbReference type="GO" id="GO:0033980">
    <property type="term" value="F:phosphonopyruvate decarboxylase activity"/>
    <property type="evidence" value="ECO:0007669"/>
    <property type="project" value="InterPro"/>
</dbReference>
<organism evidence="4 5">
    <name type="scientific">Desulfuribacillus alkaliarsenatis</name>
    <dbReference type="NCBI Taxonomy" id="766136"/>
    <lineage>
        <taxon>Bacteria</taxon>
        <taxon>Bacillati</taxon>
        <taxon>Bacillota</taxon>
        <taxon>Desulfuribacillia</taxon>
        <taxon>Desulfuribacillales</taxon>
        <taxon>Desulfuribacillaceae</taxon>
        <taxon>Desulfuribacillus</taxon>
    </lineage>
</organism>
<dbReference type="NCBIfam" id="TIGR03297">
    <property type="entry name" value="Ppyr-DeCO2ase"/>
    <property type="match status" value="1"/>
</dbReference>
<dbReference type="SUPFAM" id="SSF52518">
    <property type="entry name" value="Thiamin diphosphate-binding fold (THDP-binding)"/>
    <property type="match status" value="2"/>
</dbReference>
<dbReference type="RefSeq" id="WP_069642594.1">
    <property type="nucleotide sequence ID" value="NZ_MIJE01000005.1"/>
</dbReference>
<protein>
    <submittedName>
        <fullName evidence="4">Phosphonopyruvate decarboxylase</fullName>
    </submittedName>
</protein>
<dbReference type="PANTHER" id="PTHR42818:SF1">
    <property type="entry name" value="SULFOPYRUVATE DECARBOXYLASE"/>
    <property type="match status" value="1"/>
</dbReference>
<dbReference type="InterPro" id="IPR011766">
    <property type="entry name" value="TPP_enzyme_TPP-bd"/>
</dbReference>
<dbReference type="EMBL" id="MIJE01000005">
    <property type="protein sequence ID" value="OEF97724.1"/>
    <property type="molecule type" value="Genomic_DNA"/>
</dbReference>
<dbReference type="OrthoDB" id="9785953at2"/>
<evidence type="ECO:0000256" key="1">
    <source>
        <dbReference type="ARBA" id="ARBA00022793"/>
    </source>
</evidence>
<name>A0A1E5G4W8_9FIRM</name>
<keyword evidence="1" id="KW-0210">Decarboxylase</keyword>
<dbReference type="InterPro" id="IPR051818">
    <property type="entry name" value="TPP_dependent_decarboxylase"/>
</dbReference>